<accession>A0ABT9PKT7</accession>
<reference evidence="1 2" key="1">
    <citation type="submission" date="2023-07" db="EMBL/GenBank/DDBJ databases">
        <title>Sequencing the genomes of 1000 actinobacteria strains.</title>
        <authorList>
            <person name="Klenk H.-P."/>
        </authorList>
    </citation>
    <scope>NUCLEOTIDE SEQUENCE [LARGE SCALE GENOMIC DNA]</scope>
    <source>
        <strain evidence="1 2">DSM 19515</strain>
    </source>
</reference>
<sequence length="179" mass="19619">MRTCGHCGINIEGKRANARYCSTSCRVMGNRRPPPPRAMTRQDRWVLWKPFKRRGGWSKLPIQPDGTPASSTDPGTWVAFAQVRGELRKGFVLGGGIGCIDLDECITDGVIAPWAQEVIDEHVASAVWIEVSPSGTGVHIFTPMGPGSGRVIRDGERKIEIYPPDSGRFICVTGLPLKY</sequence>
<proteinExistence type="predicted"/>
<comment type="caution">
    <text evidence="1">The sequence shown here is derived from an EMBL/GenBank/DDBJ whole genome shotgun (WGS) entry which is preliminary data.</text>
</comment>
<keyword evidence="2" id="KW-1185">Reference proteome</keyword>
<dbReference type="Proteomes" id="UP001230145">
    <property type="component" value="Unassembled WGS sequence"/>
</dbReference>
<evidence type="ECO:0000313" key="1">
    <source>
        <dbReference type="EMBL" id="MDP9833009.1"/>
    </source>
</evidence>
<protein>
    <submittedName>
        <fullName evidence="1">Primase-polymerase (Primpol)-like protein</fullName>
    </submittedName>
</protein>
<evidence type="ECO:0000313" key="2">
    <source>
        <dbReference type="Proteomes" id="UP001230145"/>
    </source>
</evidence>
<dbReference type="RefSeq" id="WP_307635106.1">
    <property type="nucleotide sequence ID" value="NZ_JAUSQL010000001.1"/>
</dbReference>
<dbReference type="EMBL" id="JAUSQL010000001">
    <property type="protein sequence ID" value="MDP9833009.1"/>
    <property type="molecule type" value="Genomic_DNA"/>
</dbReference>
<organism evidence="1 2">
    <name type="scientific">Trueperella abortisuis</name>
    <dbReference type="NCBI Taxonomy" id="445930"/>
    <lineage>
        <taxon>Bacteria</taxon>
        <taxon>Bacillati</taxon>
        <taxon>Actinomycetota</taxon>
        <taxon>Actinomycetes</taxon>
        <taxon>Actinomycetales</taxon>
        <taxon>Actinomycetaceae</taxon>
        <taxon>Trueperella</taxon>
    </lineage>
</organism>
<gene>
    <name evidence="1" type="ORF">J2S45_001688</name>
</gene>
<name>A0ABT9PKT7_9ACTO</name>